<keyword evidence="4" id="KW-1185">Reference proteome</keyword>
<gene>
    <name evidence="3" type="ORF">JGU71_06115</name>
</gene>
<dbReference type="EMBL" id="JAEMNV010000002">
    <property type="protein sequence ID" value="MBJ8338450.1"/>
    <property type="molecule type" value="Genomic_DNA"/>
</dbReference>
<dbReference type="Pfam" id="PF14403">
    <property type="entry name" value="CP_ATPgrasp_2"/>
    <property type="match status" value="1"/>
</dbReference>
<dbReference type="PANTHER" id="PTHR34595:SF2">
    <property type="entry name" value="BLR2978 PROTEIN"/>
    <property type="match status" value="1"/>
</dbReference>
<dbReference type="Gene3D" id="3.40.50.11290">
    <property type="match status" value="1"/>
</dbReference>
<sequence>MTGGRHPTGGFDTVVDSVLFDVIGTRIVGGELSGYNELLDSNGEVRQQWRELSTNVLDRGGRALESLRDRIHNLVDNDGITYNEITGTDNGKTLTSPSAWMLDGLPLVFSAADWAPLEAGLLQRSRLLDAILADIYGPMQMVRDGFLPPELIFADPRYIRAAHGISVPARHQLFMHAADISRGRDGSFRVIADRTQAPSGVGYSLADRRVISRALPTVFQDVSPRPLSGFAQAMRVALIDAAPAAAEDPVVVVLSPGAHSETAFDQAHLATVLGFPLVESADLVVRDGQLWMRSLGTLKRVDVVLRRVDAAFSDPLDLRTDSRLGVVGLVEVMRRGRVTVVNTLGSGILEAPGLPRLLPDLCRRLLDEDLLLESVPRYWAGEPAERSHLLARMDDLVFEHVRRGTAVLGAALTAEEKDDLRSQIEAAPTNWVGVELPAYSSAPIDSAHGIASAPVQFRMFSVAQRGGYAALNGGLGAVVLHVGRDGSVVSSAAKDIWLRSAEIATPAEAGSPSALTLPEVLPDLEGAAAEAITSPRVLDDLYWIGRYAERAEHTSRLLIAVRDKVADYRHRPWMDGSDCLPVLFAAVTASAGSGPVEFGADDADAQLRSLTVDAARPGSLAQSVGRLQQACRAVRDQLSNDTWSVLSGLQRALTRAGSDGSNDSVLLRDAQGTIRDGMLALSGLSAESMVHDAGWYVTDTGKRIERGLQLTKLLSATLTSAQNPSTERAIIDSVLATTESSVTYRRRNRGQVRVAAVALLLLFDEGNPRSLVYQLERIRANLRALPDASGSSRAERLVEDIGARLRRADPVDLEIADADGVRTELRELSDGVHESLRELSGVLTDKMAVPTGMQPLWGDAMGRYMP</sequence>
<evidence type="ECO:0000313" key="3">
    <source>
        <dbReference type="EMBL" id="MBJ8338450.1"/>
    </source>
</evidence>
<accession>A0A934NNL4</accession>
<evidence type="ECO:0000259" key="1">
    <source>
        <dbReference type="Pfam" id="PF04168"/>
    </source>
</evidence>
<dbReference type="Gene3D" id="3.30.1490.270">
    <property type="match status" value="1"/>
</dbReference>
<dbReference type="InterPro" id="IPR025841">
    <property type="entry name" value="CP_ATPgrasp_2"/>
</dbReference>
<evidence type="ECO:0000259" key="2">
    <source>
        <dbReference type="Pfam" id="PF14403"/>
    </source>
</evidence>
<protein>
    <submittedName>
        <fullName evidence="3">Circularly permuted type 2 ATP-grasp protein</fullName>
    </submittedName>
</protein>
<dbReference type="Pfam" id="PF04168">
    <property type="entry name" value="Alpha-E"/>
    <property type="match status" value="1"/>
</dbReference>
<name>A0A934NNL4_9NOCA</name>
<dbReference type="AlphaFoldDB" id="A0A934NNL4"/>
<dbReference type="Proteomes" id="UP000655868">
    <property type="component" value="Unassembled WGS sequence"/>
</dbReference>
<comment type="caution">
    <text evidence="3">The sequence shown here is derived from an EMBL/GenBank/DDBJ whole genome shotgun (WGS) entry which is preliminary data.</text>
</comment>
<dbReference type="PANTHER" id="PTHR34595">
    <property type="entry name" value="BLR5612 PROTEIN"/>
    <property type="match status" value="1"/>
</dbReference>
<dbReference type="SUPFAM" id="SSF56059">
    <property type="entry name" value="Glutathione synthetase ATP-binding domain-like"/>
    <property type="match status" value="1"/>
</dbReference>
<dbReference type="InterPro" id="IPR051680">
    <property type="entry name" value="ATP-dep_Glu-Cys_Ligase-2"/>
</dbReference>
<organism evidence="3 4">
    <name type="scientific">Antrihabitans stalagmiti</name>
    <dbReference type="NCBI Taxonomy" id="2799499"/>
    <lineage>
        <taxon>Bacteria</taxon>
        <taxon>Bacillati</taxon>
        <taxon>Actinomycetota</taxon>
        <taxon>Actinomycetes</taxon>
        <taxon>Mycobacteriales</taxon>
        <taxon>Nocardiaceae</taxon>
        <taxon>Antrihabitans</taxon>
    </lineage>
</organism>
<dbReference type="InterPro" id="IPR007296">
    <property type="entry name" value="DUF403"/>
</dbReference>
<feature type="domain" description="DUF403" evidence="1">
    <location>
        <begin position="535"/>
        <end position="844"/>
    </location>
</feature>
<reference evidence="3" key="1">
    <citation type="submission" date="2020-12" db="EMBL/GenBank/DDBJ databases">
        <title>Antrihabitans popcorni sp. nov. and Antrihabitans auranticaus sp. nov., isolated from a larva cave.</title>
        <authorList>
            <person name="Lee S.D."/>
            <person name="Kim I.S."/>
        </authorList>
    </citation>
    <scope>NUCLEOTIDE SEQUENCE</scope>
    <source>
        <strain evidence="3">YC3-6</strain>
    </source>
</reference>
<proteinExistence type="predicted"/>
<feature type="domain" description="Circularly permuted ATP-grasp type 2" evidence="2">
    <location>
        <begin position="106"/>
        <end position="478"/>
    </location>
</feature>
<evidence type="ECO:0000313" key="4">
    <source>
        <dbReference type="Proteomes" id="UP000655868"/>
    </source>
</evidence>